<accession>A0A1I7WEN2</accession>
<reference evidence="2" key="1">
    <citation type="submission" date="2016-11" db="UniProtKB">
        <authorList>
            <consortium name="WormBaseParasite"/>
        </authorList>
    </citation>
    <scope>IDENTIFICATION</scope>
</reference>
<evidence type="ECO:0000313" key="2">
    <source>
        <dbReference type="WBParaSite" id="Hba_03410"/>
    </source>
</evidence>
<evidence type="ECO:0000313" key="1">
    <source>
        <dbReference type="Proteomes" id="UP000095283"/>
    </source>
</evidence>
<sequence>MFQVELYGCGQQKWRRIYTKCDSYIVLRLCRFFVGVLEGTPFLPHMVLAPDVSLHLVMDILFVSLFGASSSSSTSSIIPFNNWSLKVLSYSFMIHYWRMILFPWQSYMVSIILTLNSFTESVPYLLVHRVLFNFVGSCKLRSHLSSSVISSDCKDIVLTWGTLDVLDQLLCIPIYWELVVVQRGVLSELL</sequence>
<dbReference type="Proteomes" id="UP000095283">
    <property type="component" value="Unplaced"/>
</dbReference>
<keyword evidence="1" id="KW-1185">Reference proteome</keyword>
<dbReference type="WBParaSite" id="Hba_03410">
    <property type="protein sequence ID" value="Hba_03410"/>
    <property type="gene ID" value="Hba_03410"/>
</dbReference>
<proteinExistence type="predicted"/>
<protein>
    <submittedName>
        <fullName evidence="2">Ovule protein</fullName>
    </submittedName>
</protein>
<organism evidence="1 2">
    <name type="scientific">Heterorhabditis bacteriophora</name>
    <name type="common">Entomopathogenic nematode worm</name>
    <dbReference type="NCBI Taxonomy" id="37862"/>
    <lineage>
        <taxon>Eukaryota</taxon>
        <taxon>Metazoa</taxon>
        <taxon>Ecdysozoa</taxon>
        <taxon>Nematoda</taxon>
        <taxon>Chromadorea</taxon>
        <taxon>Rhabditida</taxon>
        <taxon>Rhabditina</taxon>
        <taxon>Rhabditomorpha</taxon>
        <taxon>Strongyloidea</taxon>
        <taxon>Heterorhabditidae</taxon>
        <taxon>Heterorhabditis</taxon>
    </lineage>
</organism>
<dbReference type="AlphaFoldDB" id="A0A1I7WEN2"/>
<name>A0A1I7WEN2_HETBA</name>